<dbReference type="Pfam" id="PF11374">
    <property type="entry name" value="DUF3176"/>
    <property type="match status" value="1"/>
</dbReference>
<dbReference type="Proteomes" id="UP000078237">
    <property type="component" value="Unassembled WGS sequence"/>
</dbReference>
<reference evidence="3 4" key="1">
    <citation type="journal article" date="2016" name="Genome Announc.">
        <title>Genome Sequence of Madurella mycetomatis mm55, Isolated from a Human Mycetoma Case in Sudan.</title>
        <authorList>
            <person name="Smit S."/>
            <person name="Derks M.F."/>
            <person name="Bervoets S."/>
            <person name="Fahal A."/>
            <person name="van Leeuwen W."/>
            <person name="van Belkum A."/>
            <person name="van de Sande W.W."/>
        </authorList>
    </citation>
    <scope>NUCLEOTIDE SEQUENCE [LARGE SCALE GENOMIC DNA]</scope>
    <source>
        <strain evidence="4">mm55</strain>
    </source>
</reference>
<organism evidence="3 4">
    <name type="scientific">Madurella mycetomatis</name>
    <dbReference type="NCBI Taxonomy" id="100816"/>
    <lineage>
        <taxon>Eukaryota</taxon>
        <taxon>Fungi</taxon>
        <taxon>Dikarya</taxon>
        <taxon>Ascomycota</taxon>
        <taxon>Pezizomycotina</taxon>
        <taxon>Sordariomycetes</taxon>
        <taxon>Sordariomycetidae</taxon>
        <taxon>Sordariales</taxon>
        <taxon>Sordariales incertae sedis</taxon>
        <taxon>Madurella</taxon>
    </lineage>
</organism>
<dbReference type="PANTHER" id="PTHR35394:SF6">
    <property type="entry name" value="DUF3176 DOMAIN-CONTAINING PROTEIN"/>
    <property type="match status" value="1"/>
</dbReference>
<accession>A0A175WHA1</accession>
<protein>
    <submittedName>
        <fullName evidence="3">Uncharacterized protein</fullName>
    </submittedName>
</protein>
<dbReference type="STRING" id="100816.A0A175WHA1"/>
<dbReference type="InterPro" id="IPR021514">
    <property type="entry name" value="DUF3176"/>
</dbReference>
<dbReference type="AlphaFoldDB" id="A0A175WHA1"/>
<gene>
    <name evidence="3" type="ORF">MMYC01_200620</name>
</gene>
<dbReference type="VEuPathDB" id="FungiDB:MMYC01_200620"/>
<dbReference type="PANTHER" id="PTHR35394">
    <property type="entry name" value="DUF3176 DOMAIN-CONTAINING PROTEIN"/>
    <property type="match status" value="1"/>
</dbReference>
<feature type="transmembrane region" description="Helical" evidence="2">
    <location>
        <begin position="312"/>
        <end position="331"/>
    </location>
</feature>
<comment type="caution">
    <text evidence="3">The sequence shown here is derived from an EMBL/GenBank/DDBJ whole genome shotgun (WGS) entry which is preliminary data.</text>
</comment>
<feature type="transmembrane region" description="Helical" evidence="2">
    <location>
        <begin position="213"/>
        <end position="233"/>
    </location>
</feature>
<feature type="transmembrane region" description="Helical" evidence="2">
    <location>
        <begin position="245"/>
        <end position="266"/>
    </location>
</feature>
<sequence>MGNEIPVAPPQVPGLWDVSPDPNDIPLPAPAHWRGSRELQELANARAREAMSGRRPNMMSYGPAPGPGSVSAPAPVPVPVVTPPGNEIVPAATSVPWQSHQTTPRDRAVRDNGNVNGNGNGPFMHYEDLDYFRPAPESEPKDESQIDGGVPRADTFPPIPEGMNRLRARRSWDRQRKRRRKKMASDAGTGDGWGGGGRLGAAWQYCAHWLPEISCCLLSLGLFAAIIAVLRLYDGRGLPDWPLTVSLNTVVAFLTAMCQVALIVPLTEGLSQLKWNSFARGERPLADFQTFEDAKRGPVGSARLLYKRKGRALGMSAATALLTAFLISPLTQGAITYPTRSFEAGSGTATVARSESYAHPEPYTLSNAILDTREKQAIQSGIYHPVSREVPHLQPICSSGECQWRNFSSLAVCAAVADITDRLTITNQTRPGRLVPPGGTSSTNEPLLHASLPNGLYLLGSTSTYNLNISWPRGSNNNAGLGSQQQQQGEESFLPSRTSLAFSDQDGRVSSAIANFFLIYTNQTGELPALGSQQEGVFRAVEVLFHFCVNTYQVSTSHGVSTSRVVYSSAITAQGEPASIRRGDGGGREGGGWSVSSALEAGGSSGGSVFRQEGLMCGC</sequence>
<dbReference type="EMBL" id="LCTW02000006">
    <property type="protein sequence ID" value="KXX82901.1"/>
    <property type="molecule type" value="Genomic_DNA"/>
</dbReference>
<keyword evidence="4" id="KW-1185">Reference proteome</keyword>
<proteinExistence type="predicted"/>
<evidence type="ECO:0000256" key="2">
    <source>
        <dbReference type="SAM" id="Phobius"/>
    </source>
</evidence>
<keyword evidence="2" id="KW-0472">Membrane</keyword>
<name>A0A175WHA1_9PEZI</name>
<feature type="region of interest" description="Disordered" evidence="1">
    <location>
        <begin position="1"/>
        <end position="31"/>
    </location>
</feature>
<keyword evidence="2" id="KW-0812">Transmembrane</keyword>
<feature type="compositionally biased region" description="Basic and acidic residues" evidence="1">
    <location>
        <begin position="133"/>
        <end position="144"/>
    </location>
</feature>
<keyword evidence="2" id="KW-1133">Transmembrane helix</keyword>
<dbReference type="OrthoDB" id="5376804at2759"/>
<evidence type="ECO:0000313" key="4">
    <source>
        <dbReference type="Proteomes" id="UP000078237"/>
    </source>
</evidence>
<feature type="region of interest" description="Disordered" evidence="1">
    <location>
        <begin position="133"/>
        <end position="191"/>
    </location>
</feature>
<evidence type="ECO:0000313" key="3">
    <source>
        <dbReference type="EMBL" id="KXX82901.1"/>
    </source>
</evidence>
<evidence type="ECO:0000256" key="1">
    <source>
        <dbReference type="SAM" id="MobiDB-lite"/>
    </source>
</evidence>